<dbReference type="EMBL" id="GBXM01006474">
    <property type="protein sequence ID" value="JAI02104.1"/>
    <property type="molecule type" value="Transcribed_RNA"/>
</dbReference>
<dbReference type="AlphaFoldDB" id="A0A0E9XK83"/>
<protein>
    <submittedName>
        <fullName evidence="1">Uncharacterized protein</fullName>
    </submittedName>
</protein>
<name>A0A0E9XK83_ANGAN</name>
<accession>A0A0E9XK83</accession>
<reference evidence="1" key="1">
    <citation type="submission" date="2014-11" db="EMBL/GenBank/DDBJ databases">
        <authorList>
            <person name="Amaro Gonzalez C."/>
        </authorList>
    </citation>
    <scope>NUCLEOTIDE SEQUENCE</scope>
</reference>
<reference evidence="1" key="2">
    <citation type="journal article" date="2015" name="Fish Shellfish Immunol.">
        <title>Early steps in the European eel (Anguilla anguilla)-Vibrio vulnificus interaction in the gills: Role of the RtxA13 toxin.</title>
        <authorList>
            <person name="Callol A."/>
            <person name="Pajuelo D."/>
            <person name="Ebbesson L."/>
            <person name="Teles M."/>
            <person name="MacKenzie S."/>
            <person name="Amaro C."/>
        </authorList>
    </citation>
    <scope>NUCLEOTIDE SEQUENCE</scope>
</reference>
<proteinExistence type="predicted"/>
<sequence length="32" mass="3748">MKRFQMTTILLLIIFQSLYVLSKQTPFNMGAI</sequence>
<evidence type="ECO:0000313" key="1">
    <source>
        <dbReference type="EMBL" id="JAI02104.1"/>
    </source>
</evidence>
<organism evidence="1">
    <name type="scientific">Anguilla anguilla</name>
    <name type="common">European freshwater eel</name>
    <name type="synonym">Muraena anguilla</name>
    <dbReference type="NCBI Taxonomy" id="7936"/>
    <lineage>
        <taxon>Eukaryota</taxon>
        <taxon>Metazoa</taxon>
        <taxon>Chordata</taxon>
        <taxon>Craniata</taxon>
        <taxon>Vertebrata</taxon>
        <taxon>Euteleostomi</taxon>
        <taxon>Actinopterygii</taxon>
        <taxon>Neopterygii</taxon>
        <taxon>Teleostei</taxon>
        <taxon>Anguilliformes</taxon>
        <taxon>Anguillidae</taxon>
        <taxon>Anguilla</taxon>
    </lineage>
</organism>